<keyword evidence="14" id="KW-1185">Reference proteome</keyword>
<evidence type="ECO:0000313" key="14">
    <source>
        <dbReference type="Proteomes" id="UP000092578"/>
    </source>
</evidence>
<comment type="caution">
    <text evidence="13">The sequence shown here is derived from an EMBL/GenBank/DDBJ whole genome shotgun (WGS) entry which is preliminary data.</text>
</comment>
<dbReference type="InterPro" id="IPR013785">
    <property type="entry name" value="Aldolase_TIM"/>
</dbReference>
<comment type="similarity">
    <text evidence="3">Belongs to the nitronate monooxygenase family. NMO class I subfamily.</text>
</comment>
<dbReference type="PANTHER" id="PTHR42747:SF3">
    <property type="entry name" value="NITRONATE MONOOXYGENASE-RELATED"/>
    <property type="match status" value="1"/>
</dbReference>
<dbReference type="EMBL" id="MAYT01000032">
    <property type="protein sequence ID" value="OCA80935.1"/>
    <property type="molecule type" value="Genomic_DNA"/>
</dbReference>
<evidence type="ECO:0000256" key="5">
    <source>
        <dbReference type="ARBA" id="ARBA00022575"/>
    </source>
</evidence>
<dbReference type="GO" id="GO:0018580">
    <property type="term" value="F:nitronate monooxygenase activity"/>
    <property type="evidence" value="ECO:0007669"/>
    <property type="project" value="InterPro"/>
</dbReference>
<evidence type="ECO:0000256" key="4">
    <source>
        <dbReference type="ARBA" id="ARBA00013457"/>
    </source>
</evidence>
<evidence type="ECO:0000256" key="3">
    <source>
        <dbReference type="ARBA" id="ARBA00009881"/>
    </source>
</evidence>
<dbReference type="GO" id="GO:0000166">
    <property type="term" value="F:nucleotide binding"/>
    <property type="evidence" value="ECO:0007669"/>
    <property type="project" value="UniProtKB-KW"/>
</dbReference>
<name>A0A1B9AAS0_9BACI</name>
<dbReference type="GO" id="GO:0009636">
    <property type="term" value="P:response to toxic substance"/>
    <property type="evidence" value="ECO:0007669"/>
    <property type="project" value="UniProtKB-KW"/>
</dbReference>
<dbReference type="SUPFAM" id="SSF51412">
    <property type="entry name" value="Inosine monophosphate dehydrogenase (IMPDH)"/>
    <property type="match status" value="1"/>
</dbReference>
<keyword evidence="10 13" id="KW-0503">Monooxygenase</keyword>
<keyword evidence="7" id="KW-0288">FMN</keyword>
<dbReference type="Gene3D" id="3.20.20.70">
    <property type="entry name" value="Aldolase class I"/>
    <property type="match status" value="1"/>
</dbReference>
<dbReference type="InterPro" id="IPR004136">
    <property type="entry name" value="NMO"/>
</dbReference>
<dbReference type="Proteomes" id="UP000092578">
    <property type="component" value="Unassembled WGS sequence"/>
</dbReference>
<comment type="cofactor">
    <cofactor evidence="1">
        <name>FMN</name>
        <dbReference type="ChEBI" id="CHEBI:58210"/>
    </cofactor>
</comment>
<protein>
    <recommendedName>
        <fullName evidence="4">Probable nitronate monooxygenase</fullName>
    </recommendedName>
    <alternativeName>
        <fullName evidence="11">Propionate 3-nitronate monooxygenase</fullName>
    </alternativeName>
</protein>
<evidence type="ECO:0000256" key="11">
    <source>
        <dbReference type="ARBA" id="ARBA00031155"/>
    </source>
</evidence>
<evidence type="ECO:0000256" key="8">
    <source>
        <dbReference type="ARBA" id="ARBA00022741"/>
    </source>
</evidence>
<comment type="catalytic activity">
    <reaction evidence="12">
        <text>3 propionate 3-nitronate + 3 O2 + H2O = 3 3-oxopropanoate + 2 nitrate + nitrite + H2O2 + 3 H(+)</text>
        <dbReference type="Rhea" id="RHEA:57332"/>
        <dbReference type="ChEBI" id="CHEBI:15377"/>
        <dbReference type="ChEBI" id="CHEBI:15378"/>
        <dbReference type="ChEBI" id="CHEBI:15379"/>
        <dbReference type="ChEBI" id="CHEBI:16240"/>
        <dbReference type="ChEBI" id="CHEBI:16301"/>
        <dbReference type="ChEBI" id="CHEBI:17632"/>
        <dbReference type="ChEBI" id="CHEBI:33190"/>
        <dbReference type="ChEBI" id="CHEBI:136067"/>
    </reaction>
</comment>
<evidence type="ECO:0000256" key="10">
    <source>
        <dbReference type="ARBA" id="ARBA00023033"/>
    </source>
</evidence>
<keyword evidence="6" id="KW-0285">Flavoprotein</keyword>
<evidence type="ECO:0000256" key="1">
    <source>
        <dbReference type="ARBA" id="ARBA00001917"/>
    </source>
</evidence>
<accession>A0A1B9AAS0</accession>
<keyword evidence="8" id="KW-0547">Nucleotide-binding</keyword>
<dbReference type="AlphaFoldDB" id="A0A1B9AAS0"/>
<dbReference type="FunFam" id="3.20.20.70:FF:000154">
    <property type="entry name" value="Probable nitronate monooxygenase"/>
    <property type="match status" value="1"/>
</dbReference>
<evidence type="ECO:0000256" key="7">
    <source>
        <dbReference type="ARBA" id="ARBA00022643"/>
    </source>
</evidence>
<proteinExistence type="inferred from homology"/>
<dbReference type="CDD" id="cd04730">
    <property type="entry name" value="NPD_like"/>
    <property type="match status" value="1"/>
</dbReference>
<reference evidence="14" key="1">
    <citation type="submission" date="2016-05" db="EMBL/GenBank/DDBJ databases">
        <authorList>
            <person name="Liu B."/>
            <person name="Wang J."/>
            <person name="Zhu Y."/>
            <person name="Liu G."/>
            <person name="Chen Q."/>
            <person name="Chen Z."/>
            <person name="Lan J."/>
            <person name="Che J."/>
            <person name="Ge C."/>
            <person name="Shi H."/>
            <person name="Pan Z."/>
            <person name="Liu X."/>
        </authorList>
    </citation>
    <scope>NUCLEOTIDE SEQUENCE [LARGE SCALE GENOMIC DNA]</scope>
    <source>
        <strain evidence="14">FJAT-27215</strain>
    </source>
</reference>
<sequence length="361" mass="38755">MLGLNIKLPVWQAPMAGVSTPELTAAASNAGVLGNIGAGYLSGEQTEAFIQRVKQLTNAAFGINLFVPERSEASQERVETTHQLLSPYREKLGIKEKASDVTFGPSTFDEQLAVVLQEKVKVCSFTFGLPPQKALEQLKERGIVTVGTATTVAEAVAYEQAGVDAIVVQGSEAGGHRGAFQQPESMIGLMALVPQVVQEVQIPVVAAGGIMNGRGVAAALCLGASAAQLGTAFLVTEESAAHPLHKEAILSADETDAVFTRAFSGKTARGISNRFIKEMKEHEEQFLPYPLQNTLTQGIRKQAGKQNNKEYMSLWSGQGTRLSKRQTVQGLVERLKEETDAALLAANQTLQNIKRSRLMKP</sequence>
<evidence type="ECO:0000256" key="6">
    <source>
        <dbReference type="ARBA" id="ARBA00022630"/>
    </source>
</evidence>
<evidence type="ECO:0000313" key="13">
    <source>
        <dbReference type="EMBL" id="OCA80935.1"/>
    </source>
</evidence>
<keyword evidence="5" id="KW-0216">Detoxification</keyword>
<organism evidence="13 14">
    <name type="scientific">Pseudobacillus wudalianchiensis</name>
    <dbReference type="NCBI Taxonomy" id="1743143"/>
    <lineage>
        <taxon>Bacteria</taxon>
        <taxon>Bacillati</taxon>
        <taxon>Bacillota</taxon>
        <taxon>Bacilli</taxon>
        <taxon>Bacillales</taxon>
        <taxon>Bacillaceae</taxon>
        <taxon>Pseudobacillus</taxon>
    </lineage>
</organism>
<dbReference type="PANTHER" id="PTHR42747">
    <property type="entry name" value="NITRONATE MONOOXYGENASE-RELATED"/>
    <property type="match status" value="1"/>
</dbReference>
<comment type="function">
    <text evidence="2">Nitronate monooxygenase that uses molecular oxygen to catalyze the oxidative denitrification of alkyl nitronates. Acts on propionate 3-nitronate (P3N), the presumed physiological substrate. Probably functions in the detoxification of P3N, a metabolic poison produced by plants and fungi as a defense mechanism.</text>
</comment>
<dbReference type="RefSeq" id="WP_065412379.1">
    <property type="nucleotide sequence ID" value="NZ_MAYT01000032.1"/>
</dbReference>
<gene>
    <name evidence="13" type="ORF">A8F95_17695</name>
</gene>
<dbReference type="Pfam" id="PF03060">
    <property type="entry name" value="NMO"/>
    <property type="match status" value="1"/>
</dbReference>
<evidence type="ECO:0000256" key="9">
    <source>
        <dbReference type="ARBA" id="ARBA00023002"/>
    </source>
</evidence>
<keyword evidence="9" id="KW-0560">Oxidoreductase</keyword>
<evidence type="ECO:0000256" key="12">
    <source>
        <dbReference type="ARBA" id="ARBA00049401"/>
    </source>
</evidence>
<evidence type="ECO:0000256" key="2">
    <source>
        <dbReference type="ARBA" id="ARBA00003535"/>
    </source>
</evidence>